<dbReference type="SUPFAM" id="SSF47413">
    <property type="entry name" value="lambda repressor-like DNA-binding domains"/>
    <property type="match status" value="1"/>
</dbReference>
<dbReference type="STRING" id="1921510.BSL82_00610"/>
<protein>
    <recommendedName>
        <fullName evidence="1">HTH cro/C1-type domain-containing protein</fullName>
    </recommendedName>
</protein>
<dbReference type="SMART" id="SM00530">
    <property type="entry name" value="HTH_XRE"/>
    <property type="match status" value="1"/>
</dbReference>
<proteinExistence type="predicted"/>
<gene>
    <name evidence="2" type="ORF">BSL82_00610</name>
</gene>
<evidence type="ECO:0000313" key="2">
    <source>
        <dbReference type="EMBL" id="API57987.1"/>
    </source>
</evidence>
<dbReference type="KEGG" id="sphj:BSL82_00610"/>
<dbReference type="Gene3D" id="1.10.260.40">
    <property type="entry name" value="lambda repressor-like DNA-binding domains"/>
    <property type="match status" value="1"/>
</dbReference>
<dbReference type="EMBL" id="CP018221">
    <property type="protein sequence ID" value="API57987.1"/>
    <property type="molecule type" value="Genomic_DNA"/>
</dbReference>
<dbReference type="InterPro" id="IPR001387">
    <property type="entry name" value="Cro/C1-type_HTH"/>
</dbReference>
<evidence type="ECO:0000313" key="3">
    <source>
        <dbReference type="Proteomes" id="UP000182063"/>
    </source>
</evidence>
<dbReference type="RefSeq" id="WP_072595563.1">
    <property type="nucleotide sequence ID" value="NZ_CP018221.1"/>
</dbReference>
<dbReference type="AlphaFoldDB" id="A0A1L3ZQT4"/>
<dbReference type="GO" id="GO:0003677">
    <property type="term" value="F:DNA binding"/>
    <property type="evidence" value="ECO:0007669"/>
    <property type="project" value="InterPro"/>
</dbReference>
<reference evidence="3" key="1">
    <citation type="submission" date="2016-11" db="EMBL/GenBank/DDBJ databases">
        <title>Complete Genome Sequence of alachlor-degrading Sphingomonas sp. strain JJ-A5.</title>
        <authorList>
            <person name="Lee H."/>
            <person name="Ka J.-O."/>
        </authorList>
    </citation>
    <scope>NUCLEOTIDE SEQUENCE [LARGE SCALE GENOMIC DNA]</scope>
    <source>
        <strain evidence="3">JJ-A5</strain>
    </source>
</reference>
<dbReference type="Proteomes" id="UP000182063">
    <property type="component" value="Chromosome"/>
</dbReference>
<dbReference type="PROSITE" id="PS50943">
    <property type="entry name" value="HTH_CROC1"/>
    <property type="match status" value="1"/>
</dbReference>
<dbReference type="Pfam" id="PF13560">
    <property type="entry name" value="HTH_31"/>
    <property type="match status" value="1"/>
</dbReference>
<name>A0A1L3ZQT4_9SPHN</name>
<accession>A0A1L3ZQT4</accession>
<sequence length="308" mass="34466">MPRINPLLLRHFRGKQNFSQADLSKQSRIDKGTIFRIETGQTQRNGVRVIEALAKALKVEPAQLTAANGDGIEPPSDELFPKTQLNMRVSAEVRNALALVSLRYGVKPVEVIEFAPLLFHLVASESLKERATRLESLQAARAGVEAFSGRFKHITERLVSDWDAENLETMEARSISTRDLRGNRLDDGDAITDSRPLDYEDDEANPFVVHLKERLEAARADAGDRLEGWYSYAGVRYEICREQALEWFGGDSDAADDFIGGRFSISDMPREIRAGDPADRVAWVETKRVENAERSDAYFASLGLEGLL</sequence>
<evidence type="ECO:0000259" key="1">
    <source>
        <dbReference type="PROSITE" id="PS50943"/>
    </source>
</evidence>
<organism evidence="2 3">
    <name type="scientific">Tardibacter chloracetimidivorans</name>
    <dbReference type="NCBI Taxonomy" id="1921510"/>
    <lineage>
        <taxon>Bacteria</taxon>
        <taxon>Pseudomonadati</taxon>
        <taxon>Pseudomonadota</taxon>
        <taxon>Alphaproteobacteria</taxon>
        <taxon>Sphingomonadales</taxon>
        <taxon>Sphingomonadaceae</taxon>
        <taxon>Tardibacter</taxon>
    </lineage>
</organism>
<dbReference type="OrthoDB" id="7594755at2"/>
<feature type="domain" description="HTH cro/C1-type" evidence="1">
    <location>
        <begin position="9"/>
        <end position="64"/>
    </location>
</feature>
<keyword evidence="3" id="KW-1185">Reference proteome</keyword>
<dbReference type="InterPro" id="IPR010982">
    <property type="entry name" value="Lambda_DNA-bd_dom_sf"/>
</dbReference>
<dbReference type="CDD" id="cd00093">
    <property type="entry name" value="HTH_XRE"/>
    <property type="match status" value="1"/>
</dbReference>